<keyword evidence="8 11" id="KW-0472">Membrane</keyword>
<evidence type="ECO:0000256" key="5">
    <source>
        <dbReference type="ARBA" id="ARBA00022792"/>
    </source>
</evidence>
<evidence type="ECO:0000256" key="9">
    <source>
        <dbReference type="ARBA" id="ARBA00023186"/>
    </source>
</evidence>
<dbReference type="Pfam" id="PF07960">
    <property type="entry name" value="CBP4"/>
    <property type="match status" value="1"/>
</dbReference>
<dbReference type="GO" id="GO:0005743">
    <property type="term" value="C:mitochondrial inner membrane"/>
    <property type="evidence" value="ECO:0007669"/>
    <property type="project" value="UniProtKB-SubCell"/>
</dbReference>
<protein>
    <recommendedName>
        <fullName evidence="14">Cytochrome b mRNA-processing protein 4</fullName>
    </recommendedName>
</protein>
<evidence type="ECO:0008006" key="14">
    <source>
        <dbReference type="Google" id="ProtNLM"/>
    </source>
</evidence>
<evidence type="ECO:0000313" key="13">
    <source>
        <dbReference type="Proteomes" id="UP000242875"/>
    </source>
</evidence>
<keyword evidence="4 11" id="KW-0812">Transmembrane</keyword>
<evidence type="ECO:0000256" key="6">
    <source>
        <dbReference type="ARBA" id="ARBA00022989"/>
    </source>
</evidence>
<evidence type="ECO:0000256" key="7">
    <source>
        <dbReference type="ARBA" id="ARBA00023128"/>
    </source>
</evidence>
<evidence type="ECO:0000256" key="8">
    <source>
        <dbReference type="ARBA" id="ARBA00023136"/>
    </source>
</evidence>
<reference evidence="12 13" key="1">
    <citation type="journal article" date="2017" name="Mycologia">
        <title>Bifiguratus adelaidae, gen. et sp. nov., a new member of Mucoromycotina in endophytic and soil-dwelling habitats.</title>
        <authorList>
            <person name="Torres-Cruz T.J."/>
            <person name="Billingsley Tobias T.L."/>
            <person name="Almatruk M."/>
            <person name="Hesse C."/>
            <person name="Kuske C.R."/>
            <person name="Desiro A."/>
            <person name="Benucci G.M."/>
            <person name="Bonito G."/>
            <person name="Stajich J.E."/>
            <person name="Dunlap C."/>
            <person name="Arnold A.E."/>
            <person name="Porras-Alfaro A."/>
        </authorList>
    </citation>
    <scope>NUCLEOTIDE SEQUENCE [LARGE SCALE GENOMIC DNA]</scope>
    <source>
        <strain evidence="12 13">AZ0501</strain>
    </source>
</reference>
<evidence type="ECO:0000256" key="2">
    <source>
        <dbReference type="ARBA" id="ARBA00004273"/>
    </source>
</evidence>
<comment type="function">
    <text evidence="10">Essential for the assembly of ubiquinol-cytochrome c reductase. It has a direct effect on the correct occurrence of the Rieske protein, core 4, core 5 and apocytochrome b.</text>
</comment>
<dbReference type="AlphaFoldDB" id="A0A261Y299"/>
<organism evidence="12 13">
    <name type="scientific">Bifiguratus adelaidae</name>
    <dbReference type="NCBI Taxonomy" id="1938954"/>
    <lineage>
        <taxon>Eukaryota</taxon>
        <taxon>Fungi</taxon>
        <taxon>Fungi incertae sedis</taxon>
        <taxon>Mucoromycota</taxon>
        <taxon>Mucoromycotina</taxon>
        <taxon>Endogonomycetes</taxon>
        <taxon>Endogonales</taxon>
        <taxon>Endogonales incertae sedis</taxon>
        <taxon>Bifiguratus</taxon>
    </lineage>
</organism>
<evidence type="ECO:0000313" key="12">
    <source>
        <dbReference type="EMBL" id="OZJ04736.1"/>
    </source>
</evidence>
<evidence type="ECO:0000256" key="10">
    <source>
        <dbReference type="ARBA" id="ARBA00025413"/>
    </source>
</evidence>
<evidence type="ECO:0000256" key="3">
    <source>
        <dbReference type="ARBA" id="ARBA00006780"/>
    </source>
</evidence>
<dbReference type="Proteomes" id="UP000242875">
    <property type="component" value="Unassembled WGS sequence"/>
</dbReference>
<evidence type="ECO:0000256" key="1">
    <source>
        <dbReference type="ARBA" id="ARBA00004167"/>
    </source>
</evidence>
<dbReference type="EMBL" id="MVBO01000031">
    <property type="protein sequence ID" value="OZJ04736.1"/>
    <property type="molecule type" value="Genomic_DNA"/>
</dbReference>
<keyword evidence="13" id="KW-1185">Reference proteome</keyword>
<comment type="similarity">
    <text evidence="3">Belongs to the CBP4 family.</text>
</comment>
<feature type="transmembrane region" description="Helical" evidence="11">
    <location>
        <begin position="6"/>
        <end position="26"/>
    </location>
</feature>
<gene>
    <name evidence="12" type="ORF">BZG36_01801</name>
</gene>
<evidence type="ECO:0000256" key="4">
    <source>
        <dbReference type="ARBA" id="ARBA00022692"/>
    </source>
</evidence>
<comment type="caution">
    <text evidence="12">The sequence shown here is derived from an EMBL/GenBank/DDBJ whole genome shotgun (WGS) entry which is preliminary data.</text>
</comment>
<dbReference type="OrthoDB" id="5576752at2759"/>
<keyword evidence="9" id="KW-0143">Chaperone</keyword>
<evidence type="ECO:0000256" key="11">
    <source>
        <dbReference type="SAM" id="Phobius"/>
    </source>
</evidence>
<keyword evidence="7" id="KW-0496">Mitochondrion</keyword>
<name>A0A261Y299_9FUNG</name>
<accession>A0A261Y299</accession>
<keyword evidence="5" id="KW-0999">Mitochondrion inner membrane</keyword>
<sequence>MNKVINSVIAGGAIVGLGYALMKLTVPSDKELIERLPPNMQKEATRLHGESAAKNAALRELIQKSVDTDRPVWETGTKR</sequence>
<proteinExistence type="inferred from homology"/>
<comment type="subcellular location">
    <subcellularLocation>
        <location evidence="1">Membrane</location>
        <topology evidence="1">Single-pass membrane protein</topology>
    </subcellularLocation>
    <subcellularLocation>
        <location evidence="2">Mitochondrion inner membrane</location>
    </subcellularLocation>
</comment>
<keyword evidence="6 11" id="KW-1133">Transmembrane helix</keyword>
<dbReference type="InterPro" id="IPR012420">
    <property type="entry name" value="Cbp4"/>
</dbReference>